<protein>
    <submittedName>
        <fullName evidence="2">Uncharacterized protein</fullName>
    </submittedName>
</protein>
<dbReference type="Proteomes" id="UP000614272">
    <property type="component" value="Unassembled WGS sequence"/>
</dbReference>
<feature type="compositionally biased region" description="Polar residues" evidence="1">
    <location>
        <begin position="40"/>
        <end position="54"/>
    </location>
</feature>
<name>A0ABQ1RK36_9ALTE</name>
<evidence type="ECO:0000313" key="3">
    <source>
        <dbReference type="Proteomes" id="UP000614272"/>
    </source>
</evidence>
<reference evidence="3" key="1">
    <citation type="journal article" date="2019" name="Int. J. Syst. Evol. Microbiol.">
        <title>The Global Catalogue of Microorganisms (GCM) 10K type strain sequencing project: providing services to taxonomists for standard genome sequencing and annotation.</title>
        <authorList>
            <consortium name="The Broad Institute Genomics Platform"/>
            <consortium name="The Broad Institute Genome Sequencing Center for Infectious Disease"/>
            <person name="Wu L."/>
            <person name="Ma J."/>
        </authorList>
    </citation>
    <scope>NUCLEOTIDE SEQUENCE [LARGE SCALE GENOMIC DNA]</scope>
    <source>
        <strain evidence="3">CGMCC 1.12923</strain>
    </source>
</reference>
<gene>
    <name evidence="2" type="ORF">GCM10011357_27460</name>
</gene>
<keyword evidence="3" id="KW-1185">Reference proteome</keyword>
<evidence type="ECO:0000256" key="1">
    <source>
        <dbReference type="SAM" id="MobiDB-lite"/>
    </source>
</evidence>
<organism evidence="2 3">
    <name type="scientific">Lacimicrobium alkaliphilum</name>
    <dbReference type="NCBI Taxonomy" id="1526571"/>
    <lineage>
        <taxon>Bacteria</taxon>
        <taxon>Pseudomonadati</taxon>
        <taxon>Pseudomonadota</taxon>
        <taxon>Gammaproteobacteria</taxon>
        <taxon>Alteromonadales</taxon>
        <taxon>Alteromonadaceae</taxon>
        <taxon>Lacimicrobium</taxon>
    </lineage>
</organism>
<proteinExistence type="predicted"/>
<evidence type="ECO:0000313" key="2">
    <source>
        <dbReference type="EMBL" id="GGD70879.1"/>
    </source>
</evidence>
<accession>A0ABQ1RK36</accession>
<comment type="caution">
    <text evidence="2">The sequence shown here is derived from an EMBL/GenBank/DDBJ whole genome shotgun (WGS) entry which is preliminary data.</text>
</comment>
<sequence length="54" mass="5954">MAKEQTLIDDAVKMDHNRPNITATLSTLRVSRNLGGFSLPATNPTQGNEASKWR</sequence>
<dbReference type="EMBL" id="BMGJ01000011">
    <property type="protein sequence ID" value="GGD70879.1"/>
    <property type="molecule type" value="Genomic_DNA"/>
</dbReference>
<feature type="region of interest" description="Disordered" evidence="1">
    <location>
        <begin position="34"/>
        <end position="54"/>
    </location>
</feature>